<feature type="compositionally biased region" description="Basic and acidic residues" evidence="1">
    <location>
        <begin position="97"/>
        <end position="119"/>
    </location>
</feature>
<accession>A0A645AM87</accession>
<proteinExistence type="predicted"/>
<dbReference type="AlphaFoldDB" id="A0A645AM87"/>
<organism evidence="2">
    <name type="scientific">bioreactor metagenome</name>
    <dbReference type="NCBI Taxonomy" id="1076179"/>
    <lineage>
        <taxon>unclassified sequences</taxon>
        <taxon>metagenomes</taxon>
        <taxon>ecological metagenomes</taxon>
    </lineage>
</organism>
<dbReference type="EMBL" id="VSSQ01014675">
    <property type="protein sequence ID" value="MPM54157.1"/>
    <property type="molecule type" value="Genomic_DNA"/>
</dbReference>
<evidence type="ECO:0000256" key="1">
    <source>
        <dbReference type="SAM" id="MobiDB-lite"/>
    </source>
</evidence>
<evidence type="ECO:0000313" key="2">
    <source>
        <dbReference type="EMBL" id="MPM54157.1"/>
    </source>
</evidence>
<name>A0A645AM87_9ZZZZ</name>
<comment type="caution">
    <text evidence="2">The sequence shown here is derived from an EMBL/GenBank/DDBJ whole genome shotgun (WGS) entry which is preliminary data.</text>
</comment>
<feature type="compositionally biased region" description="Basic residues" evidence="1">
    <location>
        <begin position="133"/>
        <end position="143"/>
    </location>
</feature>
<sequence length="143" mass="14904">MAGKEGGQRHGQNVGDHAADDLVGLKPDAEHRVKKRIHHAAQHGEGHGQIHGGLTSGGKAARQKGGSQRAHKGPEALNALQSQHGNAAALAVYAADGDDKQGQGKGKTVDDHGAQDAHVRSSSASALPARCRSASRWRTRSIR</sequence>
<feature type="region of interest" description="Disordered" evidence="1">
    <location>
        <begin position="95"/>
        <end position="143"/>
    </location>
</feature>
<feature type="compositionally biased region" description="Basic residues" evidence="1">
    <location>
        <begin position="32"/>
        <end position="41"/>
    </location>
</feature>
<protein>
    <submittedName>
        <fullName evidence="2">Uncharacterized protein</fullName>
    </submittedName>
</protein>
<feature type="region of interest" description="Disordered" evidence="1">
    <location>
        <begin position="1"/>
        <end position="77"/>
    </location>
</feature>
<reference evidence="2" key="1">
    <citation type="submission" date="2019-08" db="EMBL/GenBank/DDBJ databases">
        <authorList>
            <person name="Kucharzyk K."/>
            <person name="Murdoch R.W."/>
            <person name="Higgins S."/>
            <person name="Loffler F."/>
        </authorList>
    </citation>
    <scope>NUCLEOTIDE SEQUENCE</scope>
</reference>
<gene>
    <name evidence="2" type="ORF">SDC9_100930</name>
</gene>